<keyword evidence="3 7" id="KW-0732">Signal</keyword>
<dbReference type="InterPro" id="IPR035076">
    <property type="entry name" value="Toxin/TOLIP"/>
</dbReference>
<name>A0A2G9RB63_AQUCT</name>
<dbReference type="OrthoDB" id="5945173at2759"/>
<evidence type="ECO:0000256" key="3">
    <source>
        <dbReference type="ARBA" id="ARBA00022729"/>
    </source>
</evidence>
<protein>
    <submittedName>
        <fullName evidence="9">Lymphocyte antigen 6E</fullName>
    </submittedName>
</protein>
<dbReference type="PROSITE" id="PS00983">
    <property type="entry name" value="LY6_UPAR"/>
    <property type="match status" value="1"/>
</dbReference>
<evidence type="ECO:0000256" key="2">
    <source>
        <dbReference type="ARBA" id="ARBA00022475"/>
    </source>
</evidence>
<dbReference type="InterPro" id="IPR051110">
    <property type="entry name" value="Ly-6/neurotoxin-like_GPI-ap"/>
</dbReference>
<keyword evidence="6" id="KW-0812">Transmembrane</keyword>
<keyword evidence="5" id="KW-0325">Glycoprotein</keyword>
<feature type="signal peptide" evidence="7">
    <location>
        <begin position="1"/>
        <end position="20"/>
    </location>
</feature>
<dbReference type="InterPro" id="IPR045860">
    <property type="entry name" value="Snake_toxin-like_sf"/>
</dbReference>
<evidence type="ECO:0000259" key="8">
    <source>
        <dbReference type="SMART" id="SM00134"/>
    </source>
</evidence>
<keyword evidence="6" id="KW-1133">Transmembrane helix</keyword>
<dbReference type="EMBL" id="KV956937">
    <property type="protein sequence ID" value="PIO25117.1"/>
    <property type="molecule type" value="Genomic_DNA"/>
</dbReference>
<evidence type="ECO:0000256" key="7">
    <source>
        <dbReference type="SAM" id="SignalP"/>
    </source>
</evidence>
<dbReference type="InterPro" id="IPR018363">
    <property type="entry name" value="CD59_antigen_CS"/>
</dbReference>
<sequence>MAAQASILLLAALCIGTAYSLQCYTCVSATSNSNCMTPTTCLSTEGYCETSVGTATLLGVTATSITKSCAASCTASSGSVLGVGSGSTSCCTTDLCNTSGANSIKSSYSIIVLVVGTLVMVIGSSLL</sequence>
<dbReference type="Pfam" id="PF00087">
    <property type="entry name" value="Toxin_TOLIP"/>
    <property type="match status" value="1"/>
</dbReference>
<accession>A0A2G9RB63</accession>
<feature type="domain" description="UPAR/Ly6" evidence="8">
    <location>
        <begin position="21"/>
        <end position="111"/>
    </location>
</feature>
<feature type="transmembrane region" description="Helical" evidence="6">
    <location>
        <begin position="106"/>
        <end position="126"/>
    </location>
</feature>
<dbReference type="Proteomes" id="UP000228934">
    <property type="component" value="Unassembled WGS sequence"/>
</dbReference>
<keyword evidence="4 6" id="KW-0472">Membrane</keyword>
<evidence type="ECO:0000256" key="5">
    <source>
        <dbReference type="ARBA" id="ARBA00023180"/>
    </source>
</evidence>
<dbReference type="PANTHER" id="PTHR16983:SF13">
    <property type="entry name" value="LYMPHOCYTE ANTIGEN 6E"/>
    <property type="match status" value="1"/>
</dbReference>
<dbReference type="SUPFAM" id="SSF57302">
    <property type="entry name" value="Snake toxin-like"/>
    <property type="match status" value="1"/>
</dbReference>
<evidence type="ECO:0000256" key="6">
    <source>
        <dbReference type="SAM" id="Phobius"/>
    </source>
</evidence>
<dbReference type="AlphaFoldDB" id="A0A2G9RB63"/>
<proteinExistence type="predicted"/>
<dbReference type="SMART" id="SM00134">
    <property type="entry name" value="LU"/>
    <property type="match status" value="1"/>
</dbReference>
<keyword evidence="2" id="KW-1003">Cell membrane</keyword>
<organism evidence="9 10">
    <name type="scientific">Aquarana catesbeiana</name>
    <name type="common">American bullfrog</name>
    <name type="synonym">Rana catesbeiana</name>
    <dbReference type="NCBI Taxonomy" id="8400"/>
    <lineage>
        <taxon>Eukaryota</taxon>
        <taxon>Metazoa</taxon>
        <taxon>Chordata</taxon>
        <taxon>Craniata</taxon>
        <taxon>Vertebrata</taxon>
        <taxon>Euteleostomi</taxon>
        <taxon>Amphibia</taxon>
        <taxon>Batrachia</taxon>
        <taxon>Anura</taxon>
        <taxon>Neobatrachia</taxon>
        <taxon>Ranoidea</taxon>
        <taxon>Ranidae</taxon>
        <taxon>Aquarana</taxon>
    </lineage>
</organism>
<evidence type="ECO:0000256" key="4">
    <source>
        <dbReference type="ARBA" id="ARBA00023136"/>
    </source>
</evidence>
<dbReference type="GO" id="GO:0005886">
    <property type="term" value="C:plasma membrane"/>
    <property type="evidence" value="ECO:0007669"/>
    <property type="project" value="UniProtKB-SubCell"/>
</dbReference>
<reference evidence="10" key="1">
    <citation type="journal article" date="2017" name="Nat. Commun.">
        <title>The North American bullfrog draft genome provides insight into hormonal regulation of long noncoding RNA.</title>
        <authorList>
            <person name="Hammond S.A."/>
            <person name="Warren R.L."/>
            <person name="Vandervalk B.P."/>
            <person name="Kucuk E."/>
            <person name="Khan H."/>
            <person name="Gibb E.A."/>
            <person name="Pandoh P."/>
            <person name="Kirk H."/>
            <person name="Zhao Y."/>
            <person name="Jones M."/>
            <person name="Mungall A.J."/>
            <person name="Coope R."/>
            <person name="Pleasance S."/>
            <person name="Moore R.A."/>
            <person name="Holt R.A."/>
            <person name="Round J.M."/>
            <person name="Ohora S."/>
            <person name="Walle B.V."/>
            <person name="Veldhoen N."/>
            <person name="Helbing C.C."/>
            <person name="Birol I."/>
        </authorList>
    </citation>
    <scope>NUCLEOTIDE SEQUENCE [LARGE SCALE GENOMIC DNA]</scope>
</reference>
<dbReference type="InterPro" id="IPR016054">
    <property type="entry name" value="LY6_UPA_recep-like"/>
</dbReference>
<evidence type="ECO:0000313" key="9">
    <source>
        <dbReference type="EMBL" id="PIO25117.1"/>
    </source>
</evidence>
<dbReference type="CDD" id="cd23575">
    <property type="entry name" value="TFP_LU_ECD_GPIHBP1"/>
    <property type="match status" value="1"/>
</dbReference>
<dbReference type="FunFam" id="2.10.60.10:FF:000003">
    <property type="entry name" value="lymphocyte antigen 6E isoform X1"/>
    <property type="match status" value="1"/>
</dbReference>
<dbReference type="Gene3D" id="2.10.60.10">
    <property type="entry name" value="CD59"/>
    <property type="match status" value="1"/>
</dbReference>
<feature type="chain" id="PRO_5013614368" evidence="7">
    <location>
        <begin position="21"/>
        <end position="127"/>
    </location>
</feature>
<comment type="subcellular location">
    <subcellularLocation>
        <location evidence="1">Cell membrane</location>
    </subcellularLocation>
</comment>
<gene>
    <name evidence="9" type="ORF">AB205_0014970</name>
</gene>
<keyword evidence="10" id="KW-1185">Reference proteome</keyword>
<evidence type="ECO:0000313" key="10">
    <source>
        <dbReference type="Proteomes" id="UP000228934"/>
    </source>
</evidence>
<dbReference type="PANTHER" id="PTHR16983">
    <property type="entry name" value="UPAR/LY6 DOMAIN-CONTAINING PROTEIN"/>
    <property type="match status" value="1"/>
</dbReference>
<evidence type="ECO:0000256" key="1">
    <source>
        <dbReference type="ARBA" id="ARBA00004236"/>
    </source>
</evidence>